<feature type="region of interest" description="Disordered" evidence="1">
    <location>
        <begin position="21"/>
        <end position="51"/>
    </location>
</feature>
<reference key="2">
    <citation type="submission" date="2011-02" db="EMBL/GenBank/DDBJ databases">
        <title>Genome sequence of Microbacterium testaceum StLB037.</title>
        <authorList>
            <person name="Morohoshi T."/>
            <person name="Wang W.Z."/>
            <person name="Someya N."/>
            <person name="Ikeda T."/>
        </authorList>
    </citation>
    <scope>NUCLEOTIDE SEQUENCE</scope>
    <source>
        <strain>StLB037</strain>
    </source>
</reference>
<evidence type="ECO:0000256" key="2">
    <source>
        <dbReference type="SAM" id="SignalP"/>
    </source>
</evidence>
<dbReference type="PROSITE" id="PS51257">
    <property type="entry name" value="PROKAR_LIPOPROTEIN"/>
    <property type="match status" value="1"/>
</dbReference>
<dbReference type="HOGENOM" id="CLU_1667393_0_0_11"/>
<evidence type="ECO:0008006" key="5">
    <source>
        <dbReference type="Google" id="ProtNLM"/>
    </source>
</evidence>
<dbReference type="EMBL" id="AP012052">
    <property type="protein sequence ID" value="BAJ74885.1"/>
    <property type="molecule type" value="Genomic_DNA"/>
</dbReference>
<organism evidence="3 4">
    <name type="scientific">Microbacterium testaceum (strain StLB037)</name>
    <dbReference type="NCBI Taxonomy" id="979556"/>
    <lineage>
        <taxon>Bacteria</taxon>
        <taxon>Bacillati</taxon>
        <taxon>Actinomycetota</taxon>
        <taxon>Actinomycetes</taxon>
        <taxon>Micrococcales</taxon>
        <taxon>Microbacteriaceae</taxon>
        <taxon>Microbacterium</taxon>
    </lineage>
</organism>
<dbReference type="Proteomes" id="UP000008975">
    <property type="component" value="Chromosome"/>
</dbReference>
<reference evidence="3 4" key="1">
    <citation type="journal article" date="2011" name="J. Bacteriol.">
        <title>Genome sequence of Microbacterium testaceum StLB037, an N-acylhomoserine lactone-degrading bacterium isolated from potato leaves.</title>
        <authorList>
            <person name="Morohoshi T."/>
            <person name="Wang W.-Z."/>
            <person name="Someya N."/>
            <person name="Ikeda T."/>
        </authorList>
    </citation>
    <scope>NUCLEOTIDE SEQUENCE [LARGE SCALE GENOMIC DNA]</scope>
    <source>
        <strain evidence="3 4">StLB037</strain>
    </source>
</reference>
<evidence type="ECO:0000313" key="3">
    <source>
        <dbReference type="EMBL" id="BAJ74885.1"/>
    </source>
</evidence>
<dbReference type="RefSeq" id="WP_013585010.1">
    <property type="nucleotide sequence ID" value="NC_015125.1"/>
</dbReference>
<accession>E8NCL6</accession>
<sequence length="158" mass="16352">MRRTGLLSVFALGILALTSCGSPASSGARDDSTSSVARAESSEAGGVPRTLADFRAEVPQLDGVDLEQIDGLTVTQNDRLWTFTSSRGGDAELVRDAVAQRFGDFPATAGGSETDPAGEKKTVLVDNHPVKLTLVDRGAEGFSFSVLAGPRVTATPAS</sequence>
<name>E8NCL6_MICTS</name>
<dbReference type="AlphaFoldDB" id="E8NCL6"/>
<dbReference type="KEGG" id="mts:MTES_1921"/>
<feature type="signal peptide" evidence="2">
    <location>
        <begin position="1"/>
        <end position="24"/>
    </location>
</feature>
<dbReference type="OrthoDB" id="9830759at2"/>
<feature type="chain" id="PRO_5003225463" description="Lipoprotein" evidence="2">
    <location>
        <begin position="25"/>
        <end position="158"/>
    </location>
</feature>
<protein>
    <recommendedName>
        <fullName evidence="5">Lipoprotein</fullName>
    </recommendedName>
</protein>
<gene>
    <name evidence="3" type="ordered locus">MTES_1921</name>
</gene>
<evidence type="ECO:0000256" key="1">
    <source>
        <dbReference type="SAM" id="MobiDB-lite"/>
    </source>
</evidence>
<proteinExistence type="predicted"/>
<keyword evidence="2" id="KW-0732">Signal</keyword>
<evidence type="ECO:0000313" key="4">
    <source>
        <dbReference type="Proteomes" id="UP000008975"/>
    </source>
</evidence>